<dbReference type="EMBL" id="BAAADN010000030">
    <property type="protein sequence ID" value="GAA0464150.1"/>
    <property type="molecule type" value="Genomic_DNA"/>
</dbReference>
<reference evidence="2" key="1">
    <citation type="journal article" date="2014" name="Int. J. Syst. Evol. Microbiol.">
        <title>Complete genome sequence of Corynebacterium casei LMG S-19264T (=DSM 44701T), isolated from a smear-ripened cheese.</title>
        <authorList>
            <consortium name="US DOE Joint Genome Institute (JGI-PGF)"/>
            <person name="Walter F."/>
            <person name="Albersmeier A."/>
            <person name="Kalinowski J."/>
            <person name="Ruckert C."/>
        </authorList>
    </citation>
    <scope>NUCLEOTIDE SEQUENCE</scope>
    <source>
        <strain evidence="2">JCM 12289</strain>
    </source>
</reference>
<evidence type="ECO:0000313" key="4">
    <source>
        <dbReference type="Proteomes" id="UP000830542"/>
    </source>
</evidence>
<reference evidence="2" key="3">
    <citation type="submission" date="2023-12" db="EMBL/GenBank/DDBJ databases">
        <authorList>
            <person name="Sun Q."/>
            <person name="Inoue M."/>
        </authorList>
    </citation>
    <scope>NUCLEOTIDE SEQUENCE</scope>
    <source>
        <strain evidence="2">JCM 12289</strain>
    </source>
</reference>
<evidence type="ECO:0000313" key="2">
    <source>
        <dbReference type="EMBL" id="GAA0464150.1"/>
    </source>
</evidence>
<proteinExistence type="predicted"/>
<dbReference type="Proteomes" id="UP001500962">
    <property type="component" value="Unassembled WGS sequence"/>
</dbReference>
<sequence length="200" mass="20747">MSTRSRSVRLPTRARDWRLMARTARLVVTIPVYAVLALVAALVGLTLFVLSQNLPLAGFLLSGALPLGNRLVILAEQYPFVGTNYGTFQGVLLVVTALLVGLDVAMVVYHLREHALSAAQGTTSVAGVLLGTLGAGCAACGSAVLAGVLSLFGVTASLTVLPFEGLEFAALALVALVLSLFWLARGMRGGEINGCPVAID</sequence>
<dbReference type="RefSeq" id="WP_244698861.1">
    <property type="nucleotide sequence ID" value="NZ_BAAADN010000030.1"/>
</dbReference>
<gene>
    <name evidence="2" type="ORF">GCM10008985_21260</name>
    <name evidence="3" type="ORF">MUK72_08440</name>
</gene>
<keyword evidence="1" id="KW-1133">Transmembrane helix</keyword>
<dbReference type="AlphaFoldDB" id="A0AAV3SGQ1"/>
<dbReference type="KEGG" id="hdo:MUK72_08440"/>
<feature type="transmembrane region" description="Helical" evidence="1">
    <location>
        <begin position="165"/>
        <end position="184"/>
    </location>
</feature>
<evidence type="ECO:0000256" key="1">
    <source>
        <dbReference type="SAM" id="Phobius"/>
    </source>
</evidence>
<organism evidence="2 5">
    <name type="scientific">Halococcus dombrowskii</name>
    <dbReference type="NCBI Taxonomy" id="179637"/>
    <lineage>
        <taxon>Archaea</taxon>
        <taxon>Methanobacteriati</taxon>
        <taxon>Methanobacteriota</taxon>
        <taxon>Stenosarchaea group</taxon>
        <taxon>Halobacteria</taxon>
        <taxon>Halobacteriales</taxon>
        <taxon>Halococcaceae</taxon>
        <taxon>Halococcus</taxon>
    </lineage>
</organism>
<evidence type="ECO:0000313" key="5">
    <source>
        <dbReference type="Proteomes" id="UP001500962"/>
    </source>
</evidence>
<reference evidence="3" key="2">
    <citation type="submission" date="2022-04" db="EMBL/GenBank/DDBJ databases">
        <title>Sequencing and genomic assembly of Halococcus dombrowskii.</title>
        <authorList>
            <person name="Lim S.W."/>
            <person name="MacLea K.S."/>
        </authorList>
    </citation>
    <scope>NUCLEOTIDE SEQUENCE</scope>
    <source>
        <strain evidence="3">H4</strain>
    </source>
</reference>
<accession>A0AAV3SGQ1</accession>
<keyword evidence="1" id="KW-0812">Transmembrane</keyword>
<protein>
    <submittedName>
        <fullName evidence="2">Uncharacterized protein</fullName>
    </submittedName>
</protein>
<dbReference type="EMBL" id="CP095005">
    <property type="protein sequence ID" value="UOO93998.1"/>
    <property type="molecule type" value="Genomic_DNA"/>
</dbReference>
<feature type="transmembrane region" description="Helical" evidence="1">
    <location>
        <begin position="26"/>
        <end position="50"/>
    </location>
</feature>
<dbReference type="GeneID" id="71761870"/>
<feature type="transmembrane region" description="Helical" evidence="1">
    <location>
        <begin position="123"/>
        <end position="153"/>
    </location>
</feature>
<keyword evidence="1" id="KW-0472">Membrane</keyword>
<evidence type="ECO:0000313" key="3">
    <source>
        <dbReference type="EMBL" id="UOO93998.1"/>
    </source>
</evidence>
<dbReference type="Proteomes" id="UP000830542">
    <property type="component" value="Chromosome"/>
</dbReference>
<feature type="transmembrane region" description="Helical" evidence="1">
    <location>
        <begin position="88"/>
        <end position="111"/>
    </location>
</feature>
<keyword evidence="4" id="KW-1185">Reference proteome</keyword>
<name>A0AAV3SGQ1_HALDO</name>